<evidence type="ECO:0000256" key="4">
    <source>
        <dbReference type="ARBA" id="ARBA00022989"/>
    </source>
</evidence>
<feature type="transmembrane region" description="Helical" evidence="6">
    <location>
        <begin position="199"/>
        <end position="217"/>
    </location>
</feature>
<dbReference type="Proteomes" id="UP000694845">
    <property type="component" value="Unplaced"/>
</dbReference>
<dbReference type="GO" id="GO:0016020">
    <property type="term" value="C:membrane"/>
    <property type="evidence" value="ECO:0007669"/>
    <property type="project" value="UniProtKB-SubCell"/>
</dbReference>
<dbReference type="CTD" id="64417"/>
<dbReference type="RefSeq" id="XP_022106605.1">
    <property type="nucleotide sequence ID" value="XM_022250913.1"/>
</dbReference>
<keyword evidence="7" id="KW-1185">Reference proteome</keyword>
<keyword evidence="3 6" id="KW-0812">Transmembrane</keyword>
<organism evidence="7 8">
    <name type="scientific">Acanthaster planci</name>
    <name type="common">Crown-of-thorns starfish</name>
    <dbReference type="NCBI Taxonomy" id="133434"/>
    <lineage>
        <taxon>Eukaryota</taxon>
        <taxon>Metazoa</taxon>
        <taxon>Echinodermata</taxon>
        <taxon>Eleutherozoa</taxon>
        <taxon>Asterozoa</taxon>
        <taxon>Asteroidea</taxon>
        <taxon>Valvatacea</taxon>
        <taxon>Valvatida</taxon>
        <taxon>Acanthasteridae</taxon>
        <taxon>Acanthaster</taxon>
    </lineage>
</organism>
<dbReference type="GeneID" id="110987810"/>
<evidence type="ECO:0000313" key="8">
    <source>
        <dbReference type="RefSeq" id="XP_022106605.1"/>
    </source>
</evidence>
<name>A0A8B7ZNX9_ACAPL</name>
<evidence type="ECO:0000256" key="6">
    <source>
        <dbReference type="SAM" id="Phobius"/>
    </source>
</evidence>
<evidence type="ECO:0000313" key="7">
    <source>
        <dbReference type="Proteomes" id="UP000694845"/>
    </source>
</evidence>
<dbReference type="InterPro" id="IPR026572">
    <property type="entry name" value="TMEM267"/>
</dbReference>
<protein>
    <recommendedName>
        <fullName evidence="2">Transmembrane protein 267</fullName>
    </recommendedName>
</protein>
<dbReference type="PANTHER" id="PTHR13628:SF1">
    <property type="entry name" value="TRANSMEMBRANE PROTEIN 267"/>
    <property type="match status" value="1"/>
</dbReference>
<comment type="subcellular location">
    <subcellularLocation>
        <location evidence="1">Membrane</location>
        <topology evidence="1">Multi-pass membrane protein</topology>
    </subcellularLocation>
</comment>
<gene>
    <name evidence="8" type="primary">LOC110987810</name>
</gene>
<keyword evidence="5 6" id="KW-0472">Membrane</keyword>
<dbReference type="OrthoDB" id="10014558at2759"/>
<sequence>MLPLVLVMPSEVLTGHTREMASFISTLQTAKSIFTLRILLGIIFLGMACVSLDHLLQLPAVASSRYYRAVVDNFTHGLVGLLSWAIVIETVLPSNCHQLGEILLCGVLSSILDADHFIVAKSIYLQDALVLPHRPALHSTTLIILISLFLHLTVRVTAAQKLQSLPYMFLTASLSHQIRDGSRRGLWVWPLGSTPPLPYWAYVGLVCILPIVLKLFLNRTASQLTVKPIIGATPL</sequence>
<evidence type="ECO:0000256" key="3">
    <source>
        <dbReference type="ARBA" id="ARBA00022692"/>
    </source>
</evidence>
<dbReference type="AlphaFoldDB" id="A0A8B7ZNX9"/>
<dbReference type="Pfam" id="PF04307">
    <property type="entry name" value="YdjM"/>
    <property type="match status" value="1"/>
</dbReference>
<dbReference type="PANTHER" id="PTHR13628">
    <property type="entry name" value="TRANSMEMBRANE PROTEIN 267"/>
    <property type="match status" value="1"/>
</dbReference>
<dbReference type="InterPro" id="IPR007404">
    <property type="entry name" value="YdjM-like"/>
</dbReference>
<dbReference type="KEGG" id="aplc:110987810"/>
<accession>A0A8B7ZNX9</accession>
<dbReference type="OMA" id="HQLRDGM"/>
<evidence type="ECO:0000256" key="5">
    <source>
        <dbReference type="ARBA" id="ARBA00023136"/>
    </source>
</evidence>
<feature type="transmembrane region" description="Helical" evidence="6">
    <location>
        <begin position="34"/>
        <end position="56"/>
    </location>
</feature>
<evidence type="ECO:0000256" key="1">
    <source>
        <dbReference type="ARBA" id="ARBA00004141"/>
    </source>
</evidence>
<feature type="transmembrane region" description="Helical" evidence="6">
    <location>
        <begin position="136"/>
        <end position="158"/>
    </location>
</feature>
<keyword evidence="4 6" id="KW-1133">Transmembrane helix</keyword>
<evidence type="ECO:0000256" key="2">
    <source>
        <dbReference type="ARBA" id="ARBA00013977"/>
    </source>
</evidence>
<reference evidence="8" key="1">
    <citation type="submission" date="2025-08" db="UniProtKB">
        <authorList>
            <consortium name="RefSeq"/>
        </authorList>
    </citation>
    <scope>IDENTIFICATION</scope>
</reference>
<proteinExistence type="predicted"/>